<reference evidence="12" key="2">
    <citation type="journal article" date="2013" name="Nat. Commun.">
        <title>Genome of the Chinese tree shrew.</title>
        <authorList>
            <person name="Fan Y."/>
            <person name="Huang Z.Y."/>
            <person name="Cao C.C."/>
            <person name="Chen C.S."/>
            <person name="Chen Y.X."/>
            <person name="Fan D.D."/>
            <person name="He J."/>
            <person name="Hou H.L."/>
            <person name="Hu L."/>
            <person name="Hu X.T."/>
            <person name="Jiang X.T."/>
            <person name="Lai R."/>
            <person name="Lang Y.S."/>
            <person name="Liang B."/>
            <person name="Liao S.G."/>
            <person name="Mu D."/>
            <person name="Ma Y.Y."/>
            <person name="Niu Y.Y."/>
            <person name="Sun X.Q."/>
            <person name="Xia J.Q."/>
            <person name="Xiao J."/>
            <person name="Xiong Z.Q."/>
            <person name="Xu L."/>
            <person name="Yang L."/>
            <person name="Zhang Y."/>
            <person name="Zhao W."/>
            <person name="Zhao X.D."/>
            <person name="Zheng Y.T."/>
            <person name="Zhou J.M."/>
            <person name="Zhu Y.B."/>
            <person name="Zhang G.J."/>
            <person name="Wang J."/>
            <person name="Yao Y.G."/>
        </authorList>
    </citation>
    <scope>NUCLEOTIDE SEQUENCE [LARGE SCALE GENOMIC DNA]</scope>
</reference>
<feature type="compositionally biased region" description="Basic and acidic residues" evidence="7">
    <location>
        <begin position="40"/>
        <end position="49"/>
    </location>
</feature>
<feature type="region of interest" description="Disordered" evidence="7">
    <location>
        <begin position="1"/>
        <end position="121"/>
    </location>
</feature>
<evidence type="ECO:0000259" key="10">
    <source>
        <dbReference type="PROSITE" id="PS51195"/>
    </source>
</evidence>
<evidence type="ECO:0000256" key="5">
    <source>
        <dbReference type="ARBA" id="ARBA00022840"/>
    </source>
</evidence>
<dbReference type="EMBL" id="KB320434">
    <property type="protein sequence ID" value="ELW72239.1"/>
    <property type="molecule type" value="Genomic_DNA"/>
</dbReference>
<evidence type="ECO:0000256" key="2">
    <source>
        <dbReference type="ARBA" id="ARBA00022741"/>
    </source>
</evidence>
<evidence type="ECO:0000313" key="11">
    <source>
        <dbReference type="EMBL" id="ELW72239.1"/>
    </source>
</evidence>
<feature type="compositionally biased region" description="Low complexity" evidence="7">
    <location>
        <begin position="27"/>
        <end position="38"/>
    </location>
</feature>
<dbReference type="GO" id="GO:0016787">
    <property type="term" value="F:hydrolase activity"/>
    <property type="evidence" value="ECO:0007669"/>
    <property type="project" value="UniProtKB-KW"/>
</dbReference>
<keyword evidence="5" id="KW-0067">ATP-binding</keyword>
<dbReference type="SMART" id="SM00490">
    <property type="entry name" value="HELICc"/>
    <property type="match status" value="1"/>
</dbReference>
<dbReference type="PROSITE" id="PS51195">
    <property type="entry name" value="Q_MOTIF"/>
    <property type="match status" value="1"/>
</dbReference>
<feature type="region of interest" description="Disordered" evidence="7">
    <location>
        <begin position="151"/>
        <end position="218"/>
    </location>
</feature>
<keyword evidence="3" id="KW-0378">Hydrolase</keyword>
<dbReference type="GO" id="GO:0005524">
    <property type="term" value="F:ATP binding"/>
    <property type="evidence" value="ECO:0007669"/>
    <property type="project" value="UniProtKB-KW"/>
</dbReference>
<dbReference type="InterPro" id="IPR014014">
    <property type="entry name" value="RNA_helicase_DEAD_Q_motif"/>
</dbReference>
<dbReference type="Pfam" id="PF00270">
    <property type="entry name" value="DEAD"/>
    <property type="match status" value="1"/>
</dbReference>
<dbReference type="AlphaFoldDB" id="L9LC23"/>
<dbReference type="InParanoid" id="L9LC23"/>
<dbReference type="Gene3D" id="6.10.250.2170">
    <property type="match status" value="1"/>
</dbReference>
<dbReference type="SUPFAM" id="SSF52540">
    <property type="entry name" value="P-loop containing nucleoside triphosphate hydrolases"/>
    <property type="match status" value="2"/>
</dbReference>
<dbReference type="STRING" id="246437.L9LC23"/>
<dbReference type="InterPro" id="IPR014001">
    <property type="entry name" value="Helicase_ATP-bd"/>
</dbReference>
<dbReference type="Gene3D" id="3.40.50.300">
    <property type="entry name" value="P-loop containing nucleotide triphosphate hydrolases"/>
    <property type="match status" value="2"/>
</dbReference>
<dbReference type="GO" id="GO:0003724">
    <property type="term" value="F:RNA helicase activity"/>
    <property type="evidence" value="ECO:0007669"/>
    <property type="project" value="UniProtKB-EC"/>
</dbReference>
<feature type="compositionally biased region" description="Basic and acidic residues" evidence="7">
    <location>
        <begin position="178"/>
        <end position="187"/>
    </location>
</feature>
<feature type="domain" description="Helicase ATP-binding" evidence="8">
    <location>
        <begin position="310"/>
        <end position="579"/>
    </location>
</feature>
<feature type="short sequence motif" description="Q motif" evidence="6">
    <location>
        <begin position="277"/>
        <end position="305"/>
    </location>
</feature>
<dbReference type="CDD" id="cd18787">
    <property type="entry name" value="SF2_C_DEAD"/>
    <property type="match status" value="1"/>
</dbReference>
<keyword evidence="12" id="KW-1185">Reference proteome</keyword>
<protein>
    <recommendedName>
        <fullName evidence="1">RNA helicase</fullName>
        <ecNumber evidence="1">3.6.4.13</ecNumber>
    </recommendedName>
</protein>
<feature type="domain" description="DEAD-box RNA helicase Q" evidence="10">
    <location>
        <begin position="277"/>
        <end position="305"/>
    </location>
</feature>
<dbReference type="InterPro" id="IPR011545">
    <property type="entry name" value="DEAD/DEAH_box_helicase_dom"/>
</dbReference>
<dbReference type="InterPro" id="IPR001650">
    <property type="entry name" value="Helicase_C-like"/>
</dbReference>
<evidence type="ECO:0000259" key="8">
    <source>
        <dbReference type="PROSITE" id="PS51192"/>
    </source>
</evidence>
<dbReference type="PROSITE" id="PS51194">
    <property type="entry name" value="HELICASE_CTER"/>
    <property type="match status" value="1"/>
</dbReference>
<feature type="domain" description="Helicase C-terminal" evidence="9">
    <location>
        <begin position="518"/>
        <end position="667"/>
    </location>
</feature>
<evidence type="ECO:0000313" key="12">
    <source>
        <dbReference type="Proteomes" id="UP000011518"/>
    </source>
</evidence>
<name>L9LC23_TUPCH</name>
<keyword evidence="4 11" id="KW-0347">Helicase</keyword>
<evidence type="ECO:0000256" key="4">
    <source>
        <dbReference type="ARBA" id="ARBA00022806"/>
    </source>
</evidence>
<evidence type="ECO:0000256" key="3">
    <source>
        <dbReference type="ARBA" id="ARBA00022801"/>
    </source>
</evidence>
<dbReference type="InterPro" id="IPR027417">
    <property type="entry name" value="P-loop_NTPase"/>
</dbReference>
<dbReference type="PANTHER" id="PTHR47958">
    <property type="entry name" value="ATP-DEPENDENT RNA HELICASE DBP3"/>
    <property type="match status" value="1"/>
</dbReference>
<evidence type="ECO:0000256" key="6">
    <source>
        <dbReference type="PROSITE-ProRule" id="PRU00552"/>
    </source>
</evidence>
<sequence>MRVNGIARPSDPATGQASDRRRAVLVTSAAATCTCTSAHQRPERAELRPPHRGTRPHADPRPGLGGPTHRSARGGRRRGASCSSGRGAGRPSLALPDGGSARGGREPGPRGSGAGCPYAAPQEEGLAWPTAWGWREVPWRGAAVCDSPRTKVNRAGTARGRQRHCRFSTLESSRSPRSGREGREERAPCSQPAVLVPRAAGEPSPEEQGAGRGPAACPARVFAPRDSVNTEGDDDEDVVDLAANSLLNKLIRQSLVESSHLVEVLQKDPSSPLYSVRTFEELRLKEELLKGIYAMGFNRPSKIQEMALPMMLAHPPQNLIAQSQSGTGKTAAFVLAMLSRVNALDLFPQCLCLAPTYELALQTGRVVERMGKFCVDVQVMYAIRGNRVPRGTAITRQIVIGTPGTVLDWCFKKRLIDLSKIRVFVLDEADVMIDTQGFSDQSIRIQRSSGWAHPALTVAAVEPWPPLARTLRVWQCITERGGGAPGLSAWLRPGPRSPTEGPEFKVLSPGERRRLQPWPGRLLPCVSARWAVSHQTRQNAKWLTVEMMQDGHQVSLLSGELTVEQRAAIIQRFRDGKEKVLITTNVCARGIDVKQVTIVVNFNLPVSRAEEPDYETYLHRIGRTGRFGKKGLAFNMIEADKLPLLMKIQDHFNSSIKQLDPEDMDEIEKIEC</sequence>
<evidence type="ECO:0000259" key="9">
    <source>
        <dbReference type="PROSITE" id="PS51194"/>
    </source>
</evidence>
<gene>
    <name evidence="11" type="ORF">TREES_T100008356</name>
</gene>
<dbReference type="SMART" id="SM00487">
    <property type="entry name" value="DEXDc"/>
    <property type="match status" value="1"/>
</dbReference>
<accession>L9LC23</accession>
<keyword evidence="2" id="KW-0547">Nucleotide-binding</keyword>
<dbReference type="Pfam" id="PF00271">
    <property type="entry name" value="Helicase_C"/>
    <property type="match status" value="1"/>
</dbReference>
<evidence type="ECO:0000256" key="1">
    <source>
        <dbReference type="ARBA" id="ARBA00012552"/>
    </source>
</evidence>
<feature type="compositionally biased region" description="Basic residues" evidence="7">
    <location>
        <begin position="70"/>
        <end position="79"/>
    </location>
</feature>
<dbReference type="FunCoup" id="L9LC23">
    <property type="interactions" value="743"/>
</dbReference>
<reference evidence="12" key="1">
    <citation type="submission" date="2012-07" db="EMBL/GenBank/DDBJ databases">
        <title>Genome of the Chinese tree shrew, a rising model animal genetically related to primates.</title>
        <authorList>
            <person name="Zhang G."/>
            <person name="Fan Y."/>
            <person name="Yao Y."/>
            <person name="Huang Z."/>
        </authorList>
    </citation>
    <scope>NUCLEOTIDE SEQUENCE [LARGE SCALE GENOMIC DNA]</scope>
</reference>
<evidence type="ECO:0000256" key="7">
    <source>
        <dbReference type="SAM" id="MobiDB-lite"/>
    </source>
</evidence>
<proteinExistence type="predicted"/>
<dbReference type="GO" id="GO:0003676">
    <property type="term" value="F:nucleic acid binding"/>
    <property type="evidence" value="ECO:0007669"/>
    <property type="project" value="InterPro"/>
</dbReference>
<organism evidence="11 12">
    <name type="scientific">Tupaia chinensis</name>
    <name type="common">Chinese tree shrew</name>
    <name type="synonym">Tupaia belangeri chinensis</name>
    <dbReference type="NCBI Taxonomy" id="246437"/>
    <lineage>
        <taxon>Eukaryota</taxon>
        <taxon>Metazoa</taxon>
        <taxon>Chordata</taxon>
        <taxon>Craniata</taxon>
        <taxon>Vertebrata</taxon>
        <taxon>Euteleostomi</taxon>
        <taxon>Mammalia</taxon>
        <taxon>Eutheria</taxon>
        <taxon>Euarchontoglires</taxon>
        <taxon>Scandentia</taxon>
        <taxon>Tupaiidae</taxon>
        <taxon>Tupaia</taxon>
    </lineage>
</organism>
<dbReference type="EC" id="3.6.4.13" evidence="1"/>
<dbReference type="Proteomes" id="UP000011518">
    <property type="component" value="Unassembled WGS sequence"/>
</dbReference>
<dbReference type="PROSITE" id="PS51192">
    <property type="entry name" value="HELICASE_ATP_BIND_1"/>
    <property type="match status" value="1"/>
</dbReference>